<dbReference type="PANTHER" id="PTHR11008:SF39">
    <property type="entry name" value="CIRCADIAN CLOCK-CONTROLLED PROTEIN-LIKE PROTEIN"/>
    <property type="match status" value="1"/>
</dbReference>
<gene>
    <name evidence="6" type="primary">LOC107272305</name>
</gene>
<keyword evidence="1 4" id="KW-0732">Signal</keyword>
<dbReference type="Proteomes" id="UP000694920">
    <property type="component" value="Unplaced"/>
</dbReference>
<feature type="signal peptide" evidence="4">
    <location>
        <begin position="1"/>
        <end position="20"/>
    </location>
</feature>
<reference evidence="6" key="1">
    <citation type="submission" date="2025-08" db="UniProtKB">
        <authorList>
            <consortium name="RefSeq"/>
        </authorList>
    </citation>
    <scope>IDENTIFICATION</scope>
</reference>
<dbReference type="Gene3D" id="3.15.10.30">
    <property type="entry name" value="Haemolymph juvenile hormone binding protein"/>
    <property type="match status" value="2"/>
</dbReference>
<keyword evidence="2" id="KW-0090">Biological rhythms</keyword>
<feature type="chain" id="PRO_5042570552" evidence="4">
    <location>
        <begin position="21"/>
        <end position="511"/>
    </location>
</feature>
<dbReference type="RefSeq" id="XP_015604816.1">
    <property type="nucleotide sequence ID" value="XM_015749330.2"/>
</dbReference>
<dbReference type="Pfam" id="PF06585">
    <property type="entry name" value="JHBP"/>
    <property type="match status" value="2"/>
</dbReference>
<comment type="similarity">
    <text evidence="3">Belongs to the TO family.</text>
</comment>
<dbReference type="KEGG" id="ccin:107272305"/>
<proteinExistence type="inferred from homology"/>
<evidence type="ECO:0000256" key="3">
    <source>
        <dbReference type="ARBA" id="ARBA00060902"/>
    </source>
</evidence>
<evidence type="ECO:0000313" key="5">
    <source>
        <dbReference type="Proteomes" id="UP000694920"/>
    </source>
</evidence>
<evidence type="ECO:0000256" key="1">
    <source>
        <dbReference type="ARBA" id="ARBA00022729"/>
    </source>
</evidence>
<sequence length="511" mass="56859">MSALLVRACLAAALARTILGALPPYIKPCKRTDPDIDICVANSIESLRGKLAEGIPELGAPPIEPLYLDQVRLLRGPSGARLDVNLTDIKVAGPSTFKVRDLKVNVDDILFTFKVSFDRLSFRGKYQIDARVLLLRLSGNGDLTGNFTGYDSDVILTAKKVYRNNGEYLDFERMKLAIKIGTASVYLNNLFGGDPILGAASNQVLNANSALFVEELRPVLESSLADLFTDVANKITRSFTYDELFPVLMNTFFFEQLLSTMTAMKLVPVLVLFLVSRSRSTSDIPSFLKICHRNDPNLNECIKHSVESLKPHLKVGIPSLHIPPCEPLHVPQVEIKQAAGPVSISSTYTNIRVRGATDFVLKSVKIDLDKDRVRLKLYVPRLEMTSNYTMEGKILMLPITGKGLAYGNYTDIDAVVTTQNEHYQDRKTGKTHSRVTDFYVDFDVGHASVQLENLFNGDETLADAMNLFLNDNWKTVAAEIKPALEDTVAELFKNFSNKIYSKYPLETLLPE</sequence>
<dbReference type="FunFam" id="3.15.10.30:FF:000001">
    <property type="entry name" value="Takeout-like protein 1"/>
    <property type="match status" value="2"/>
</dbReference>
<evidence type="ECO:0000256" key="4">
    <source>
        <dbReference type="SAM" id="SignalP"/>
    </source>
</evidence>
<dbReference type="PANTHER" id="PTHR11008">
    <property type="entry name" value="PROTEIN TAKEOUT-LIKE PROTEIN"/>
    <property type="match status" value="1"/>
</dbReference>
<dbReference type="GO" id="GO:0007623">
    <property type="term" value="P:circadian rhythm"/>
    <property type="evidence" value="ECO:0007669"/>
    <property type="project" value="UniProtKB-ARBA"/>
</dbReference>
<organism evidence="5 6">
    <name type="scientific">Cephus cinctus</name>
    <name type="common">Wheat stem sawfly</name>
    <dbReference type="NCBI Taxonomy" id="211228"/>
    <lineage>
        <taxon>Eukaryota</taxon>
        <taxon>Metazoa</taxon>
        <taxon>Ecdysozoa</taxon>
        <taxon>Arthropoda</taxon>
        <taxon>Hexapoda</taxon>
        <taxon>Insecta</taxon>
        <taxon>Pterygota</taxon>
        <taxon>Neoptera</taxon>
        <taxon>Endopterygota</taxon>
        <taxon>Hymenoptera</taxon>
        <taxon>Cephoidea</taxon>
        <taxon>Cephidae</taxon>
        <taxon>Cephus</taxon>
    </lineage>
</organism>
<dbReference type="SMART" id="SM00700">
    <property type="entry name" value="JHBP"/>
    <property type="match status" value="2"/>
</dbReference>
<accession>A0AAJ7FRM8</accession>
<dbReference type="AlphaFoldDB" id="A0AAJ7FRM8"/>
<name>A0AAJ7FRM8_CEPCN</name>
<dbReference type="InterPro" id="IPR038606">
    <property type="entry name" value="To_sf"/>
</dbReference>
<dbReference type="InterPro" id="IPR010562">
    <property type="entry name" value="Haemolymph_juvenile_hormone-bd"/>
</dbReference>
<keyword evidence="5" id="KW-1185">Reference proteome</keyword>
<dbReference type="GO" id="GO:0005615">
    <property type="term" value="C:extracellular space"/>
    <property type="evidence" value="ECO:0007669"/>
    <property type="project" value="TreeGrafter"/>
</dbReference>
<dbReference type="GeneID" id="107272305"/>
<protein>
    <submittedName>
        <fullName evidence="6">Uncharacterized protein LOC107272305</fullName>
    </submittedName>
</protein>
<evidence type="ECO:0000256" key="2">
    <source>
        <dbReference type="ARBA" id="ARBA00023108"/>
    </source>
</evidence>
<evidence type="ECO:0000313" key="6">
    <source>
        <dbReference type="RefSeq" id="XP_015604816.1"/>
    </source>
</evidence>